<dbReference type="Pfam" id="PF00460">
    <property type="entry name" value="Flg_bb_rod"/>
    <property type="match status" value="1"/>
</dbReference>
<organism evidence="6 7">
    <name type="scientific">Diplocloster agilis</name>
    <dbReference type="NCBI Taxonomy" id="2850323"/>
    <lineage>
        <taxon>Bacteria</taxon>
        <taxon>Bacillati</taxon>
        <taxon>Bacillota</taxon>
        <taxon>Clostridia</taxon>
        <taxon>Lachnospirales</taxon>
        <taxon>Lachnospiraceae</taxon>
        <taxon>Diplocloster</taxon>
    </lineage>
</organism>
<dbReference type="InterPro" id="IPR019776">
    <property type="entry name" value="Flagellar_basal_body_rod_CS"/>
</dbReference>
<dbReference type="Pfam" id="PF06429">
    <property type="entry name" value="Flg_bbr_C"/>
    <property type="match status" value="1"/>
</dbReference>
<dbReference type="PANTHER" id="PTHR30435:SF19">
    <property type="entry name" value="FLAGELLAR BASAL-BODY ROD PROTEIN FLGG"/>
    <property type="match status" value="1"/>
</dbReference>
<evidence type="ECO:0000313" key="7">
    <source>
        <dbReference type="Proteomes" id="UP000712157"/>
    </source>
</evidence>
<comment type="caution">
    <text evidence="6">The sequence shown here is derived from an EMBL/GenBank/DDBJ whole genome shotgun (WGS) entry which is preliminary data.</text>
</comment>
<evidence type="ECO:0000259" key="3">
    <source>
        <dbReference type="Pfam" id="PF00460"/>
    </source>
</evidence>
<protein>
    <submittedName>
        <fullName evidence="6">Flagellar hook-basal body protein</fullName>
    </submittedName>
</protein>
<dbReference type="RefSeq" id="WP_158345378.1">
    <property type="nucleotide sequence ID" value="NZ_JAHQCW010000055.1"/>
</dbReference>
<keyword evidence="2" id="KW-0975">Bacterial flagellum</keyword>
<dbReference type="PROSITE" id="PS00588">
    <property type="entry name" value="FLAGELLA_BB_ROD"/>
    <property type="match status" value="1"/>
</dbReference>
<evidence type="ECO:0000256" key="1">
    <source>
        <dbReference type="ARBA" id="ARBA00009677"/>
    </source>
</evidence>
<dbReference type="InterPro" id="IPR037925">
    <property type="entry name" value="FlgE/F/G-like"/>
</dbReference>
<dbReference type="InterPro" id="IPR020013">
    <property type="entry name" value="Flagellar_FlgE/F/G"/>
</dbReference>
<keyword evidence="6" id="KW-0969">Cilium</keyword>
<dbReference type="SUPFAM" id="SSF117143">
    <property type="entry name" value="Flagellar hook protein flgE"/>
    <property type="match status" value="1"/>
</dbReference>
<accession>A0A949K1M9</accession>
<evidence type="ECO:0000259" key="4">
    <source>
        <dbReference type="Pfam" id="PF06429"/>
    </source>
</evidence>
<dbReference type="Pfam" id="PF22692">
    <property type="entry name" value="LlgE_F_G_D1"/>
    <property type="match status" value="1"/>
</dbReference>
<keyword evidence="7" id="KW-1185">Reference proteome</keyword>
<comment type="similarity">
    <text evidence="1 2">Belongs to the flagella basal body rod proteins family.</text>
</comment>
<evidence type="ECO:0000259" key="5">
    <source>
        <dbReference type="Pfam" id="PF22692"/>
    </source>
</evidence>
<evidence type="ECO:0000313" key="6">
    <source>
        <dbReference type="EMBL" id="MBU9739283.1"/>
    </source>
</evidence>
<feature type="domain" description="Flagellar hook protein FlgE/F/G-like D1" evidence="5">
    <location>
        <begin position="87"/>
        <end position="132"/>
    </location>
</feature>
<gene>
    <name evidence="6" type="ORF">KTH89_22380</name>
</gene>
<dbReference type="GO" id="GO:0009425">
    <property type="term" value="C:bacterial-type flagellum basal body"/>
    <property type="evidence" value="ECO:0007669"/>
    <property type="project" value="UniProtKB-SubCell"/>
</dbReference>
<feature type="domain" description="Flagellar basal body rod protein N-terminal" evidence="3">
    <location>
        <begin position="6"/>
        <end position="35"/>
    </location>
</feature>
<proteinExistence type="inferred from homology"/>
<reference evidence="6" key="1">
    <citation type="submission" date="2021-06" db="EMBL/GenBank/DDBJ databases">
        <title>Description of novel taxa of the family Lachnospiraceae.</title>
        <authorList>
            <person name="Chaplin A.V."/>
            <person name="Sokolova S.R."/>
            <person name="Pikina A.P."/>
            <person name="Korzhanova M."/>
            <person name="Belova V."/>
            <person name="Korostin D."/>
            <person name="Efimov B.A."/>
        </authorList>
    </citation>
    <scope>NUCLEOTIDE SEQUENCE</scope>
    <source>
        <strain evidence="6">ASD5720</strain>
    </source>
</reference>
<dbReference type="InterPro" id="IPR001444">
    <property type="entry name" value="Flag_bb_rod_N"/>
</dbReference>
<evidence type="ECO:0000256" key="2">
    <source>
        <dbReference type="RuleBase" id="RU362116"/>
    </source>
</evidence>
<dbReference type="GO" id="GO:0071978">
    <property type="term" value="P:bacterial-type flagellum-dependent swarming motility"/>
    <property type="evidence" value="ECO:0007669"/>
    <property type="project" value="TreeGrafter"/>
</dbReference>
<dbReference type="InterPro" id="IPR010930">
    <property type="entry name" value="Flg_bb/hook_C_dom"/>
</dbReference>
<name>A0A949K1M9_9FIRM</name>
<dbReference type="EMBL" id="JAHQCW010000055">
    <property type="protein sequence ID" value="MBU9739283.1"/>
    <property type="molecule type" value="Genomic_DNA"/>
</dbReference>
<dbReference type="InterPro" id="IPR053967">
    <property type="entry name" value="LlgE_F_G-like_D1"/>
</dbReference>
<feature type="domain" description="Flagellar basal-body/hook protein C-terminal" evidence="4">
    <location>
        <begin position="209"/>
        <end position="253"/>
    </location>
</feature>
<dbReference type="AlphaFoldDB" id="A0A949K1M9"/>
<comment type="subcellular location">
    <subcellularLocation>
        <location evidence="2">Bacterial flagellum basal body</location>
    </subcellularLocation>
</comment>
<dbReference type="PANTHER" id="PTHR30435">
    <property type="entry name" value="FLAGELLAR PROTEIN"/>
    <property type="match status" value="1"/>
</dbReference>
<keyword evidence="6" id="KW-0966">Cell projection</keyword>
<dbReference type="Proteomes" id="UP000712157">
    <property type="component" value="Unassembled WGS sequence"/>
</dbReference>
<dbReference type="NCBIfam" id="TIGR03506">
    <property type="entry name" value="FlgEFG_subfam"/>
    <property type="match status" value="1"/>
</dbReference>
<keyword evidence="6" id="KW-0282">Flagellum</keyword>
<sequence>MNIAYYSAVSGLQAFQAQLDATANNMANANTIGYKPLKASFDDLLYTQMDVKTQGEHMIGHGVRGVGMETVFAQGLFERTDRELDFAVSGTGYFAVDNGGDRPVYTRDGAFQISSTPEGNFLTTRNGDYVLDSNGNRIALAYQTVEDENGNPVPGTGLDLTGLSTRIGLYTCEYPSGLIPLGKNLYGTSPNSGQWAPVAMQTEGNKILSGALELSRTDVTDEMVNLIQAQRAFQLNSRIVTTADQMEEFVNNLR</sequence>